<dbReference type="InterPro" id="IPR001123">
    <property type="entry name" value="LeuE-type"/>
</dbReference>
<feature type="transmembrane region" description="Helical" evidence="6">
    <location>
        <begin position="42"/>
        <end position="66"/>
    </location>
</feature>
<evidence type="ECO:0000313" key="8">
    <source>
        <dbReference type="Proteomes" id="UP001227317"/>
    </source>
</evidence>
<comment type="caution">
    <text evidence="7">The sequence shown here is derived from an EMBL/GenBank/DDBJ whole genome shotgun (WGS) entry which is preliminary data.</text>
</comment>
<protein>
    <submittedName>
        <fullName evidence="7">LysE family translocator</fullName>
    </submittedName>
</protein>
<dbReference type="RefSeq" id="WP_306704197.1">
    <property type="nucleotide sequence ID" value="NZ_JAUJFI010000017.1"/>
</dbReference>
<reference evidence="7 8" key="1">
    <citation type="submission" date="2023-06" db="EMBL/GenBank/DDBJ databases">
        <title>Azospirillum isscasensis sp.nov, a bacterium isolated from rhizosphere soil of rice.</title>
        <authorList>
            <person name="Wang H."/>
        </authorList>
    </citation>
    <scope>NUCLEOTIDE SEQUENCE [LARGE SCALE GENOMIC DNA]</scope>
    <source>
        <strain evidence="7 8">C340-1</strain>
    </source>
</reference>
<proteinExistence type="predicted"/>
<keyword evidence="8" id="KW-1185">Reference proteome</keyword>
<evidence type="ECO:0000256" key="3">
    <source>
        <dbReference type="ARBA" id="ARBA00022692"/>
    </source>
</evidence>
<dbReference type="Pfam" id="PF01810">
    <property type="entry name" value="LysE"/>
    <property type="match status" value="1"/>
</dbReference>
<evidence type="ECO:0000256" key="6">
    <source>
        <dbReference type="SAM" id="Phobius"/>
    </source>
</evidence>
<keyword evidence="5 6" id="KW-0472">Membrane</keyword>
<evidence type="ECO:0000256" key="5">
    <source>
        <dbReference type="ARBA" id="ARBA00023136"/>
    </source>
</evidence>
<feature type="transmembrane region" description="Helical" evidence="6">
    <location>
        <begin position="130"/>
        <end position="150"/>
    </location>
</feature>
<evidence type="ECO:0000313" key="7">
    <source>
        <dbReference type="EMBL" id="MDQ2102218.1"/>
    </source>
</evidence>
<feature type="transmembrane region" description="Helical" evidence="6">
    <location>
        <begin position="156"/>
        <end position="175"/>
    </location>
</feature>
<dbReference type="PANTHER" id="PTHR30086">
    <property type="entry name" value="ARGININE EXPORTER PROTEIN ARGO"/>
    <property type="match status" value="1"/>
</dbReference>
<evidence type="ECO:0000256" key="1">
    <source>
        <dbReference type="ARBA" id="ARBA00004651"/>
    </source>
</evidence>
<organism evidence="7 8">
    <name type="scientific">Azospirillum isscasi</name>
    <dbReference type="NCBI Taxonomy" id="3053926"/>
    <lineage>
        <taxon>Bacteria</taxon>
        <taxon>Pseudomonadati</taxon>
        <taxon>Pseudomonadota</taxon>
        <taxon>Alphaproteobacteria</taxon>
        <taxon>Rhodospirillales</taxon>
        <taxon>Azospirillaceae</taxon>
        <taxon>Azospirillum</taxon>
    </lineage>
</organism>
<keyword evidence="4 6" id="KW-1133">Transmembrane helix</keyword>
<evidence type="ECO:0000256" key="4">
    <source>
        <dbReference type="ARBA" id="ARBA00022989"/>
    </source>
</evidence>
<comment type="subcellular location">
    <subcellularLocation>
        <location evidence="1">Cell membrane</location>
        <topology evidence="1">Multi-pass membrane protein</topology>
    </subcellularLocation>
</comment>
<evidence type="ECO:0000256" key="2">
    <source>
        <dbReference type="ARBA" id="ARBA00022475"/>
    </source>
</evidence>
<feature type="transmembrane region" description="Helical" evidence="6">
    <location>
        <begin position="6"/>
        <end position="30"/>
    </location>
</feature>
<keyword evidence="2" id="KW-1003">Cell membrane</keyword>
<dbReference type="Proteomes" id="UP001227317">
    <property type="component" value="Unassembled WGS sequence"/>
</dbReference>
<accession>A0ABU0WDQ0</accession>
<keyword evidence="3 6" id="KW-0812">Transmembrane</keyword>
<dbReference type="EMBL" id="JAUJFI010000017">
    <property type="protein sequence ID" value="MDQ2102218.1"/>
    <property type="molecule type" value="Genomic_DNA"/>
</dbReference>
<dbReference type="PANTHER" id="PTHR30086:SF19">
    <property type="entry name" value="THREONINE EFFLUX PROTEIN"/>
    <property type="match status" value="1"/>
</dbReference>
<feature type="transmembrane region" description="Helical" evidence="6">
    <location>
        <begin position="72"/>
        <end position="93"/>
    </location>
</feature>
<gene>
    <name evidence="7" type="ORF">QSG27_05885</name>
</gene>
<name>A0ABU0WDQ0_9PROT</name>
<sequence>MDGSILALLSILGALAIGAISPGPSFVLVARTSIAVSRRAGLAAALGMGIGGVTFAALALLGLHALLTQVGWLYLALKIAGGLYLVHLAVRIWRGASETIRVPDGAADTGGALRSFWIGLATQISNPKTAIVYGSIFAALLPASPPAWILLALPPAVFLVETGWYAIVAVAFSAGRPRAAYLRSKAWIDRLAASVIGALGIRLVVEAAKPS</sequence>